<protein>
    <recommendedName>
        <fullName evidence="5">Zinc finger PHD-type domain-containing protein</fullName>
    </recommendedName>
</protein>
<sequence length="572" mass="65485">MGRRKQVRPHRSGGILERQSSEAEFNKDDDSQPRKADLVDVEEPFFVEVDRSIWDSEEHYDVSEIVLVNLVVNEEFYGYKLTEEFYRDSRCFLRFKLSNVNEHLGRMKLGHWPVLSESNTCLQFVMKCTTESGERDVVMVSGVIDGTDEGVTGLVHLCSLKYLTVRPILGIELLEAMPSIRIRVEIFKSLFDECESLLDNTRQLWKRSMMSLMAWLRPEVMTSEARYGYSVGNMDVDAPAVANVDSSASRIQVRFEVSSFYEAIKPSKEAPMLEDHLPDLLPELRPYQRRAAYWMVQREKGDFAQLGGNERSQIVSPLFMYQNSDCQNNTSAKWLLHFTPVEMFHCTRAAPHHMFLVEFLLFRWKIRLTDGLIVAAVAFLMSNIDEMGLGKTIELLSCIFAHRMPSSEVAASSCKTTQIERFQKDNLKRLKRERVECLCGAVTESYRYKGLWVQCDICDAWQHADCVGYSARRRPSKPGQVAGGENYQAHSVGYPRKYTKRNKYTKIVEMDGEYICETCSALIQVTESPIASGATLIVCPTPILLQWHAEILRLAFALPAFFVKTRHSVTMS</sequence>
<dbReference type="Gene3D" id="3.30.40.10">
    <property type="entry name" value="Zinc/RING finger domain, C3HC4 (zinc finger)"/>
    <property type="match status" value="1"/>
</dbReference>
<dbReference type="Pfam" id="PF00176">
    <property type="entry name" value="SNF2-rel_dom"/>
    <property type="match status" value="1"/>
</dbReference>
<evidence type="ECO:0000256" key="3">
    <source>
        <dbReference type="ARBA" id="ARBA00022833"/>
    </source>
</evidence>
<accession>A0AAW2T8I9</accession>
<evidence type="ECO:0000256" key="1">
    <source>
        <dbReference type="ARBA" id="ARBA00022723"/>
    </source>
</evidence>
<keyword evidence="3" id="KW-0862">Zinc</keyword>
<evidence type="ECO:0000313" key="6">
    <source>
        <dbReference type="EMBL" id="KAL0401069.1"/>
    </source>
</evidence>
<feature type="compositionally biased region" description="Basic and acidic residues" evidence="4">
    <location>
        <begin position="19"/>
        <end position="34"/>
    </location>
</feature>
<evidence type="ECO:0000256" key="2">
    <source>
        <dbReference type="ARBA" id="ARBA00022771"/>
    </source>
</evidence>
<dbReference type="InterPro" id="IPR052583">
    <property type="entry name" value="ATP-helicase/E3_Ub-Ligase"/>
</dbReference>
<dbReference type="InterPro" id="IPR001965">
    <property type="entry name" value="Znf_PHD"/>
</dbReference>
<dbReference type="SMART" id="SM00249">
    <property type="entry name" value="PHD"/>
    <property type="match status" value="1"/>
</dbReference>
<dbReference type="AlphaFoldDB" id="A0AAW2T8I9"/>
<dbReference type="SUPFAM" id="SSF52540">
    <property type="entry name" value="P-loop containing nucleoside triphosphate hydrolases"/>
    <property type="match status" value="1"/>
</dbReference>
<keyword evidence="1" id="KW-0479">Metal-binding</keyword>
<dbReference type="PANTHER" id="PTHR45865:SF1">
    <property type="entry name" value="E3 UBIQUITIN-PROTEIN LIGASE SHPRH"/>
    <property type="match status" value="1"/>
</dbReference>
<name>A0AAW2T8I9_9LAMI</name>
<dbReference type="EMBL" id="JACGWN010000015">
    <property type="protein sequence ID" value="KAL0401069.1"/>
    <property type="molecule type" value="Genomic_DNA"/>
</dbReference>
<dbReference type="InterPro" id="IPR019787">
    <property type="entry name" value="Znf_PHD-finger"/>
</dbReference>
<gene>
    <name evidence="6" type="ORF">Slati_4136800</name>
</gene>
<dbReference type="InterPro" id="IPR000330">
    <property type="entry name" value="SNF2_N"/>
</dbReference>
<reference evidence="6" key="1">
    <citation type="submission" date="2020-06" db="EMBL/GenBank/DDBJ databases">
        <authorList>
            <person name="Li T."/>
            <person name="Hu X."/>
            <person name="Zhang T."/>
            <person name="Song X."/>
            <person name="Zhang H."/>
            <person name="Dai N."/>
            <person name="Sheng W."/>
            <person name="Hou X."/>
            <person name="Wei L."/>
        </authorList>
    </citation>
    <scope>NUCLEOTIDE SEQUENCE</scope>
    <source>
        <strain evidence="6">KEN1</strain>
        <tissue evidence="6">Leaf</tissue>
    </source>
</reference>
<comment type="caution">
    <text evidence="6">The sequence shown here is derived from an EMBL/GenBank/DDBJ whole genome shotgun (WGS) entry which is preliminary data.</text>
</comment>
<feature type="domain" description="Zinc finger PHD-type" evidence="5">
    <location>
        <begin position="436"/>
        <end position="520"/>
    </location>
</feature>
<dbReference type="SUPFAM" id="SSF57903">
    <property type="entry name" value="FYVE/PHD zinc finger"/>
    <property type="match status" value="1"/>
</dbReference>
<dbReference type="InterPro" id="IPR013083">
    <property type="entry name" value="Znf_RING/FYVE/PHD"/>
</dbReference>
<keyword evidence="2" id="KW-0863">Zinc-finger</keyword>
<dbReference type="InterPro" id="IPR011011">
    <property type="entry name" value="Znf_FYVE_PHD"/>
</dbReference>
<dbReference type="GO" id="GO:0005524">
    <property type="term" value="F:ATP binding"/>
    <property type="evidence" value="ECO:0007669"/>
    <property type="project" value="InterPro"/>
</dbReference>
<feature type="compositionally biased region" description="Basic residues" evidence="4">
    <location>
        <begin position="1"/>
        <end position="11"/>
    </location>
</feature>
<feature type="region of interest" description="Disordered" evidence="4">
    <location>
        <begin position="1"/>
        <end position="34"/>
    </location>
</feature>
<dbReference type="InterPro" id="IPR027417">
    <property type="entry name" value="P-loop_NTPase"/>
</dbReference>
<dbReference type="PANTHER" id="PTHR45865">
    <property type="entry name" value="E3 UBIQUITIN-PROTEIN LIGASE SHPRH FAMILY MEMBER"/>
    <property type="match status" value="1"/>
</dbReference>
<evidence type="ECO:0000256" key="4">
    <source>
        <dbReference type="SAM" id="MobiDB-lite"/>
    </source>
</evidence>
<reference evidence="6" key="2">
    <citation type="journal article" date="2024" name="Plant">
        <title>Genomic evolution and insights into agronomic trait innovations of Sesamum species.</title>
        <authorList>
            <person name="Miao H."/>
            <person name="Wang L."/>
            <person name="Qu L."/>
            <person name="Liu H."/>
            <person name="Sun Y."/>
            <person name="Le M."/>
            <person name="Wang Q."/>
            <person name="Wei S."/>
            <person name="Zheng Y."/>
            <person name="Lin W."/>
            <person name="Duan Y."/>
            <person name="Cao H."/>
            <person name="Xiong S."/>
            <person name="Wang X."/>
            <person name="Wei L."/>
            <person name="Li C."/>
            <person name="Ma Q."/>
            <person name="Ju M."/>
            <person name="Zhao R."/>
            <person name="Li G."/>
            <person name="Mu C."/>
            <person name="Tian Q."/>
            <person name="Mei H."/>
            <person name="Zhang T."/>
            <person name="Gao T."/>
            <person name="Zhang H."/>
        </authorList>
    </citation>
    <scope>NUCLEOTIDE SEQUENCE</scope>
    <source>
        <strain evidence="6">KEN1</strain>
    </source>
</reference>
<organism evidence="6">
    <name type="scientific">Sesamum latifolium</name>
    <dbReference type="NCBI Taxonomy" id="2727402"/>
    <lineage>
        <taxon>Eukaryota</taxon>
        <taxon>Viridiplantae</taxon>
        <taxon>Streptophyta</taxon>
        <taxon>Embryophyta</taxon>
        <taxon>Tracheophyta</taxon>
        <taxon>Spermatophyta</taxon>
        <taxon>Magnoliopsida</taxon>
        <taxon>eudicotyledons</taxon>
        <taxon>Gunneridae</taxon>
        <taxon>Pentapetalae</taxon>
        <taxon>asterids</taxon>
        <taxon>lamiids</taxon>
        <taxon>Lamiales</taxon>
        <taxon>Pedaliaceae</taxon>
        <taxon>Sesamum</taxon>
    </lineage>
</organism>
<dbReference type="Pfam" id="PF00628">
    <property type="entry name" value="PHD"/>
    <property type="match status" value="1"/>
</dbReference>
<evidence type="ECO:0000259" key="5">
    <source>
        <dbReference type="SMART" id="SM00249"/>
    </source>
</evidence>
<proteinExistence type="predicted"/>
<dbReference type="GO" id="GO:0008270">
    <property type="term" value="F:zinc ion binding"/>
    <property type="evidence" value="ECO:0007669"/>
    <property type="project" value="UniProtKB-KW"/>
</dbReference>